<feature type="domain" description="Mur ligase central" evidence="14">
    <location>
        <begin position="105"/>
        <end position="299"/>
    </location>
</feature>
<reference evidence="15 16" key="1">
    <citation type="submission" date="2019-03" db="EMBL/GenBank/DDBJ databases">
        <title>Genomic Encyclopedia of Type Strains, Phase IV (KMG-IV): sequencing the most valuable type-strain genomes for metagenomic binning, comparative biology and taxonomic classification.</title>
        <authorList>
            <person name="Goeker M."/>
        </authorList>
    </citation>
    <scope>NUCLEOTIDE SEQUENCE [LARGE SCALE GENOMIC DNA]</scope>
    <source>
        <strain evidence="15 16">DSM 100309</strain>
    </source>
</reference>
<comment type="catalytic activity">
    <reaction evidence="10 11">
        <text>D-alanyl-D-alanine + UDP-N-acetyl-alpha-D-muramoyl-L-alanyl-gamma-D-glutamyl-meso-2,6-diaminopimelate + ATP = UDP-N-acetyl-alpha-D-muramoyl-L-alanyl-gamma-D-glutamyl-meso-2,6-diaminopimeloyl-D-alanyl-D-alanine + ADP + phosphate + H(+)</text>
        <dbReference type="Rhea" id="RHEA:28374"/>
        <dbReference type="ChEBI" id="CHEBI:15378"/>
        <dbReference type="ChEBI" id="CHEBI:30616"/>
        <dbReference type="ChEBI" id="CHEBI:43474"/>
        <dbReference type="ChEBI" id="CHEBI:57822"/>
        <dbReference type="ChEBI" id="CHEBI:61386"/>
        <dbReference type="ChEBI" id="CHEBI:83905"/>
        <dbReference type="ChEBI" id="CHEBI:456216"/>
        <dbReference type="EC" id="6.3.2.10"/>
    </reaction>
</comment>
<dbReference type="Pfam" id="PF08245">
    <property type="entry name" value="Mur_ligase_M"/>
    <property type="match status" value="1"/>
</dbReference>
<dbReference type="OrthoDB" id="9801978at2"/>
<evidence type="ECO:0000256" key="9">
    <source>
        <dbReference type="ARBA" id="ARBA00023316"/>
    </source>
</evidence>
<keyword evidence="2 10" id="KW-0436">Ligase</keyword>
<dbReference type="GO" id="GO:0051301">
    <property type="term" value="P:cell division"/>
    <property type="evidence" value="ECO:0007669"/>
    <property type="project" value="UniProtKB-KW"/>
</dbReference>
<evidence type="ECO:0000256" key="1">
    <source>
        <dbReference type="ARBA" id="ARBA00022490"/>
    </source>
</evidence>
<dbReference type="EC" id="6.3.2.10" evidence="10 11"/>
<dbReference type="GO" id="GO:0005524">
    <property type="term" value="F:ATP binding"/>
    <property type="evidence" value="ECO:0007669"/>
    <property type="project" value="UniProtKB-UniRule"/>
</dbReference>
<dbReference type="GO" id="GO:0005737">
    <property type="term" value="C:cytoplasm"/>
    <property type="evidence" value="ECO:0007669"/>
    <property type="project" value="UniProtKB-SubCell"/>
</dbReference>
<dbReference type="Proteomes" id="UP000295367">
    <property type="component" value="Unassembled WGS sequence"/>
</dbReference>
<dbReference type="InterPro" id="IPR051046">
    <property type="entry name" value="MurCDEF_CellWall_CoF430Synth"/>
</dbReference>
<proteinExistence type="inferred from homology"/>
<evidence type="ECO:0000256" key="5">
    <source>
        <dbReference type="ARBA" id="ARBA00022840"/>
    </source>
</evidence>
<dbReference type="InterPro" id="IPR013221">
    <property type="entry name" value="Mur_ligase_cen"/>
</dbReference>
<dbReference type="SUPFAM" id="SSF63418">
    <property type="entry name" value="MurE/MurF N-terminal domain"/>
    <property type="match status" value="1"/>
</dbReference>
<organism evidence="15 16">
    <name type="scientific">Sulfurirhabdus autotrophica</name>
    <dbReference type="NCBI Taxonomy" id="1706046"/>
    <lineage>
        <taxon>Bacteria</taxon>
        <taxon>Pseudomonadati</taxon>
        <taxon>Pseudomonadota</taxon>
        <taxon>Betaproteobacteria</taxon>
        <taxon>Nitrosomonadales</taxon>
        <taxon>Sulfuricellaceae</taxon>
        <taxon>Sulfurirhabdus</taxon>
    </lineage>
</organism>
<feature type="binding site" evidence="10">
    <location>
        <begin position="107"/>
        <end position="113"/>
    </location>
    <ligand>
        <name>ATP</name>
        <dbReference type="ChEBI" id="CHEBI:30616"/>
    </ligand>
</feature>
<dbReference type="UniPathway" id="UPA00219"/>
<keyword evidence="4 10" id="KW-0547">Nucleotide-binding</keyword>
<dbReference type="Gene3D" id="3.40.1390.10">
    <property type="entry name" value="MurE/MurF, N-terminal domain"/>
    <property type="match status" value="1"/>
</dbReference>
<keyword evidence="1 10" id="KW-0963">Cytoplasm</keyword>
<evidence type="ECO:0000256" key="11">
    <source>
        <dbReference type="RuleBase" id="RU004136"/>
    </source>
</evidence>
<dbReference type="GO" id="GO:0071555">
    <property type="term" value="P:cell wall organization"/>
    <property type="evidence" value="ECO:0007669"/>
    <property type="project" value="UniProtKB-KW"/>
</dbReference>
<evidence type="ECO:0000256" key="4">
    <source>
        <dbReference type="ARBA" id="ARBA00022741"/>
    </source>
</evidence>
<accession>A0A4R3XZ99</accession>
<evidence type="ECO:0000259" key="12">
    <source>
        <dbReference type="Pfam" id="PF01225"/>
    </source>
</evidence>
<evidence type="ECO:0000256" key="2">
    <source>
        <dbReference type="ARBA" id="ARBA00022598"/>
    </source>
</evidence>
<dbReference type="Pfam" id="PF01225">
    <property type="entry name" value="Mur_ligase"/>
    <property type="match status" value="1"/>
</dbReference>
<dbReference type="NCBIfam" id="TIGR01143">
    <property type="entry name" value="murF"/>
    <property type="match status" value="1"/>
</dbReference>
<dbReference type="AlphaFoldDB" id="A0A4R3XZ99"/>
<evidence type="ECO:0000256" key="7">
    <source>
        <dbReference type="ARBA" id="ARBA00022984"/>
    </source>
</evidence>
<dbReference type="GO" id="GO:0009252">
    <property type="term" value="P:peptidoglycan biosynthetic process"/>
    <property type="evidence" value="ECO:0007669"/>
    <property type="project" value="UniProtKB-UniRule"/>
</dbReference>
<comment type="subcellular location">
    <subcellularLocation>
        <location evidence="10 11">Cytoplasm</location>
    </subcellularLocation>
</comment>
<dbReference type="SUPFAM" id="SSF53623">
    <property type="entry name" value="MurD-like peptide ligases, catalytic domain"/>
    <property type="match status" value="1"/>
</dbReference>
<dbReference type="InterPro" id="IPR005863">
    <property type="entry name" value="UDP-N-AcMur_synth"/>
</dbReference>
<evidence type="ECO:0000313" key="16">
    <source>
        <dbReference type="Proteomes" id="UP000295367"/>
    </source>
</evidence>
<evidence type="ECO:0000256" key="6">
    <source>
        <dbReference type="ARBA" id="ARBA00022960"/>
    </source>
</evidence>
<keyword evidence="5 10" id="KW-0067">ATP-binding</keyword>
<dbReference type="InterPro" id="IPR004101">
    <property type="entry name" value="Mur_ligase_C"/>
</dbReference>
<dbReference type="InterPro" id="IPR035911">
    <property type="entry name" value="MurE/MurF_N"/>
</dbReference>
<dbReference type="GO" id="GO:0008360">
    <property type="term" value="P:regulation of cell shape"/>
    <property type="evidence" value="ECO:0007669"/>
    <property type="project" value="UniProtKB-KW"/>
</dbReference>
<keyword evidence="3 10" id="KW-0132">Cell division</keyword>
<dbReference type="RefSeq" id="WP_124944824.1">
    <property type="nucleotide sequence ID" value="NZ_BHVT01000003.1"/>
</dbReference>
<dbReference type="InterPro" id="IPR000713">
    <property type="entry name" value="Mur_ligase_N"/>
</dbReference>
<dbReference type="GO" id="GO:0047480">
    <property type="term" value="F:UDP-N-acetylmuramoyl-tripeptide-D-alanyl-D-alanine ligase activity"/>
    <property type="evidence" value="ECO:0007669"/>
    <property type="project" value="UniProtKB-UniRule"/>
</dbReference>
<evidence type="ECO:0000259" key="14">
    <source>
        <dbReference type="Pfam" id="PF08245"/>
    </source>
</evidence>
<dbReference type="SUPFAM" id="SSF53244">
    <property type="entry name" value="MurD-like peptide ligases, peptide-binding domain"/>
    <property type="match status" value="1"/>
</dbReference>
<dbReference type="GO" id="GO:0008766">
    <property type="term" value="F:UDP-N-acetylmuramoylalanyl-D-glutamyl-2,6-diaminopimelate-D-alanyl-D-alanine ligase activity"/>
    <property type="evidence" value="ECO:0007669"/>
    <property type="project" value="RHEA"/>
</dbReference>
<dbReference type="PANTHER" id="PTHR43024">
    <property type="entry name" value="UDP-N-ACETYLMURAMOYL-TRIPEPTIDE--D-ALANYL-D-ALANINE LIGASE"/>
    <property type="match status" value="1"/>
</dbReference>
<dbReference type="InterPro" id="IPR036615">
    <property type="entry name" value="Mur_ligase_C_dom_sf"/>
</dbReference>
<keyword evidence="6 10" id="KW-0133">Cell shape</keyword>
<dbReference type="EMBL" id="SMCO01000017">
    <property type="protein sequence ID" value="TCV83023.1"/>
    <property type="molecule type" value="Genomic_DNA"/>
</dbReference>
<keyword evidence="16" id="KW-1185">Reference proteome</keyword>
<evidence type="ECO:0000259" key="13">
    <source>
        <dbReference type="Pfam" id="PF02875"/>
    </source>
</evidence>
<dbReference type="InterPro" id="IPR036565">
    <property type="entry name" value="Mur-like_cat_sf"/>
</dbReference>
<comment type="function">
    <text evidence="10 11">Involved in cell wall formation. Catalyzes the final step in the synthesis of UDP-N-acetylmuramoyl-pentapeptide, the precursor of murein.</text>
</comment>
<keyword evidence="7 10" id="KW-0573">Peptidoglycan synthesis</keyword>
<name>A0A4R3XZ99_9PROT</name>
<sequence>MSMTNLSAVAEAINAEVVGSDVTFNRVTTDSRAIEAGDLFVALRGEKFDGHAFAAQAIADGAAAVMVDHRISDAMPALIVQDTRIGLGRLAAFWRDQFETPILAVTGSNGKTTVKEMLAAILREACAASTNKNEAVLATQGNLNNDIGMPLTLLSLRSNHRYAVIEMGMNHAGEIAYLSRLARPDVAMINNAHAAHLAGLKTVEEVARAKGEIFEGLKQDGVAIINADDVYAPLWRELIGDRTVIDFGVESSAKVTAGYKLGVFESVITIQNPQGEMQVVLKVPGMHNVRNALAASAVALAIHIPNEIIAAGLGKFSGVKGRLQRKACLHGATLIDDSYNANPDSVKAAISVLAAALGKKVLVLGDMGELGPGAEAFHKQLGMQAKQAGIDVLLALGDLSRFTVEGFGVGAWHFERIQELLADLENYLAPDVTVLVKGSRFMQMERVVKSFEIRSEA</sequence>
<dbReference type="PANTHER" id="PTHR43024:SF1">
    <property type="entry name" value="UDP-N-ACETYLMURAMOYL-TRIPEPTIDE--D-ALANYL-D-ALANINE LIGASE"/>
    <property type="match status" value="1"/>
</dbReference>
<comment type="caution">
    <text evidence="15">The sequence shown here is derived from an EMBL/GenBank/DDBJ whole genome shotgun (WGS) entry which is preliminary data.</text>
</comment>
<protein>
    <recommendedName>
        <fullName evidence="10 11">UDP-N-acetylmuramoyl-tripeptide--D-alanyl-D-alanine ligase</fullName>
        <ecNumber evidence="10 11">6.3.2.10</ecNumber>
    </recommendedName>
    <alternativeName>
        <fullName evidence="10">D-alanyl-D-alanine-adding enzyme</fullName>
    </alternativeName>
</protein>
<keyword evidence="9 10" id="KW-0961">Cell wall biogenesis/degradation</keyword>
<evidence type="ECO:0000256" key="3">
    <source>
        <dbReference type="ARBA" id="ARBA00022618"/>
    </source>
</evidence>
<comment type="similarity">
    <text evidence="10">Belongs to the MurCDEF family. MurF subfamily.</text>
</comment>
<evidence type="ECO:0000313" key="15">
    <source>
        <dbReference type="EMBL" id="TCV83023.1"/>
    </source>
</evidence>
<dbReference type="Gene3D" id="3.90.190.20">
    <property type="entry name" value="Mur ligase, C-terminal domain"/>
    <property type="match status" value="1"/>
</dbReference>
<feature type="domain" description="Mur ligase N-terminal catalytic" evidence="12">
    <location>
        <begin position="25"/>
        <end position="71"/>
    </location>
</feature>
<comment type="pathway">
    <text evidence="10 11">Cell wall biogenesis; peptidoglycan biosynthesis.</text>
</comment>
<evidence type="ECO:0000256" key="10">
    <source>
        <dbReference type="HAMAP-Rule" id="MF_02019"/>
    </source>
</evidence>
<keyword evidence="8 10" id="KW-0131">Cell cycle</keyword>
<feature type="domain" description="Mur ligase C-terminal" evidence="13">
    <location>
        <begin position="321"/>
        <end position="440"/>
    </location>
</feature>
<gene>
    <name evidence="10" type="primary">murF</name>
    <name evidence="15" type="ORF">EDC63_11758</name>
</gene>
<dbReference type="Pfam" id="PF02875">
    <property type="entry name" value="Mur_ligase_C"/>
    <property type="match status" value="1"/>
</dbReference>
<dbReference type="Gene3D" id="3.40.1190.10">
    <property type="entry name" value="Mur-like, catalytic domain"/>
    <property type="match status" value="1"/>
</dbReference>
<dbReference type="HAMAP" id="MF_02019">
    <property type="entry name" value="MurF"/>
    <property type="match status" value="1"/>
</dbReference>
<evidence type="ECO:0000256" key="8">
    <source>
        <dbReference type="ARBA" id="ARBA00023306"/>
    </source>
</evidence>